<dbReference type="Proteomes" id="UP000031563">
    <property type="component" value="Unassembled WGS sequence"/>
</dbReference>
<feature type="transmembrane region" description="Helical" evidence="9">
    <location>
        <begin position="106"/>
        <end position="126"/>
    </location>
</feature>
<evidence type="ECO:0000256" key="3">
    <source>
        <dbReference type="ARBA" id="ARBA00022475"/>
    </source>
</evidence>
<dbReference type="InterPro" id="IPR007387">
    <property type="entry name" value="TRAP_DctQ"/>
</dbReference>
<name>A0A0F5HSX1_BACTR</name>
<comment type="similarity">
    <text evidence="8">Belongs to the TRAP transporter small permease family.</text>
</comment>
<reference evidence="11" key="1">
    <citation type="submission" date="2015-02" db="EMBL/GenBank/DDBJ databases">
        <title>Genome Assembly of Bacillaceae bacterium MTCC 8252.</title>
        <authorList>
            <person name="Verma A."/>
            <person name="Khatri I."/>
            <person name="Mual P."/>
            <person name="Subramanian S."/>
            <person name="Krishnamurthi S."/>
        </authorList>
    </citation>
    <scope>NUCLEOTIDE SEQUENCE [LARGE SCALE GENOMIC DNA]</scope>
    <source>
        <strain evidence="11">MTCC 8252</strain>
    </source>
</reference>
<feature type="domain" description="Tripartite ATP-independent periplasmic transporters DctQ component" evidence="10">
    <location>
        <begin position="29"/>
        <end position="170"/>
    </location>
</feature>
<feature type="transmembrane region" description="Helical" evidence="9">
    <location>
        <begin position="66"/>
        <end position="85"/>
    </location>
</feature>
<comment type="subcellular location">
    <subcellularLocation>
        <location evidence="1">Cell inner membrane</location>
        <topology evidence="1">Multi-pass membrane protein</topology>
    </subcellularLocation>
</comment>
<feature type="transmembrane region" description="Helical" evidence="9">
    <location>
        <begin position="15"/>
        <end position="36"/>
    </location>
</feature>
<accession>A0A0F5HQI5</accession>
<protein>
    <submittedName>
        <fullName evidence="11">TRAP-type C4-dicarboxylate transport system, small permease component</fullName>
    </submittedName>
</protein>
<dbReference type="EMBL" id="JWIR02000071">
    <property type="protein sequence ID" value="KKB35576.1"/>
    <property type="molecule type" value="Genomic_DNA"/>
</dbReference>
<keyword evidence="4" id="KW-0997">Cell inner membrane</keyword>
<evidence type="ECO:0000313" key="11">
    <source>
        <dbReference type="EMBL" id="KKB35576.1"/>
    </source>
</evidence>
<dbReference type="GO" id="GO:0005886">
    <property type="term" value="C:plasma membrane"/>
    <property type="evidence" value="ECO:0007669"/>
    <property type="project" value="UniProtKB-SubCell"/>
</dbReference>
<sequence>MNPFLHKLSDKIDKVSRFVIILLFALAFIGTVYQVFSRFILQSSFMKEALPMIDFSVFNFTWIEELIRYLFVWIVFLGIGMVYKSQGHARVELVMNYLPEKWKNRVAALIEVINSALFVFLMVYGFKILEITSQQISPSLGLNMTWIYGAILIGFTVCFVHSVTHFITLVSKKRQAEDENTGEKVITDNTNIG</sequence>
<proteinExistence type="inferred from homology"/>
<comment type="caution">
    <text evidence="11">The sequence shown here is derived from an EMBL/GenBank/DDBJ whole genome shotgun (WGS) entry which is preliminary data.</text>
</comment>
<evidence type="ECO:0000256" key="6">
    <source>
        <dbReference type="ARBA" id="ARBA00022989"/>
    </source>
</evidence>
<dbReference type="GO" id="GO:0022857">
    <property type="term" value="F:transmembrane transporter activity"/>
    <property type="evidence" value="ECO:0007669"/>
    <property type="project" value="TreeGrafter"/>
</dbReference>
<keyword evidence="12" id="KW-1185">Reference proteome</keyword>
<organism evidence="11 12">
    <name type="scientific">Bacillus thermotolerans</name>
    <name type="common">Quasibacillus thermotolerans</name>
    <dbReference type="NCBI Taxonomy" id="1221996"/>
    <lineage>
        <taxon>Bacteria</taxon>
        <taxon>Bacillati</taxon>
        <taxon>Bacillota</taxon>
        <taxon>Bacilli</taxon>
        <taxon>Bacillales</taxon>
        <taxon>Bacillaceae</taxon>
        <taxon>Bacillus</taxon>
    </lineage>
</organism>
<evidence type="ECO:0000259" key="10">
    <source>
        <dbReference type="Pfam" id="PF04290"/>
    </source>
</evidence>
<dbReference type="PANTHER" id="PTHR35011">
    <property type="entry name" value="2,3-DIKETO-L-GULONATE TRAP TRANSPORTER SMALL PERMEASE PROTEIN YIAM"/>
    <property type="match status" value="1"/>
</dbReference>
<dbReference type="AlphaFoldDB" id="A0A0F5HSX1"/>
<evidence type="ECO:0000256" key="2">
    <source>
        <dbReference type="ARBA" id="ARBA00022448"/>
    </source>
</evidence>
<keyword evidence="6 9" id="KW-1133">Transmembrane helix</keyword>
<evidence type="ECO:0000256" key="1">
    <source>
        <dbReference type="ARBA" id="ARBA00004429"/>
    </source>
</evidence>
<keyword evidence="2" id="KW-0813">Transport</keyword>
<dbReference type="InterPro" id="IPR055348">
    <property type="entry name" value="DctQ"/>
</dbReference>
<dbReference type="Pfam" id="PF04290">
    <property type="entry name" value="DctQ"/>
    <property type="match status" value="1"/>
</dbReference>
<dbReference type="OrthoDB" id="9815614at2"/>
<evidence type="ECO:0000256" key="9">
    <source>
        <dbReference type="SAM" id="Phobius"/>
    </source>
</evidence>
<dbReference type="GO" id="GO:0015740">
    <property type="term" value="P:C4-dicarboxylate transport"/>
    <property type="evidence" value="ECO:0007669"/>
    <property type="project" value="TreeGrafter"/>
</dbReference>
<keyword evidence="3" id="KW-1003">Cell membrane</keyword>
<feature type="transmembrane region" description="Helical" evidence="9">
    <location>
        <begin position="146"/>
        <end position="170"/>
    </location>
</feature>
<keyword evidence="5 9" id="KW-0812">Transmembrane</keyword>
<dbReference type="RefSeq" id="WP_039235895.1">
    <property type="nucleotide sequence ID" value="NZ_JWIR02000071.1"/>
</dbReference>
<gene>
    <name evidence="11" type="ORF">QY95_03429</name>
</gene>
<evidence type="ECO:0000256" key="4">
    <source>
        <dbReference type="ARBA" id="ARBA00022519"/>
    </source>
</evidence>
<evidence type="ECO:0000256" key="8">
    <source>
        <dbReference type="ARBA" id="ARBA00038436"/>
    </source>
</evidence>
<evidence type="ECO:0000256" key="5">
    <source>
        <dbReference type="ARBA" id="ARBA00022692"/>
    </source>
</evidence>
<evidence type="ECO:0000256" key="7">
    <source>
        <dbReference type="ARBA" id="ARBA00023136"/>
    </source>
</evidence>
<accession>A0A0F5HSX1</accession>
<dbReference type="PANTHER" id="PTHR35011:SF11">
    <property type="entry name" value="TRAP TRANSPORTER SMALL PERMEASE PROTEIN"/>
    <property type="match status" value="1"/>
</dbReference>
<evidence type="ECO:0000313" key="12">
    <source>
        <dbReference type="Proteomes" id="UP000031563"/>
    </source>
</evidence>
<keyword evidence="7 9" id="KW-0472">Membrane</keyword>
<dbReference type="STRING" id="1221996.QY95_03429"/>